<name>A0A8X8X6M4_SALSN</name>
<keyword evidence="3" id="KW-1185">Reference proteome</keyword>
<evidence type="ECO:0000256" key="1">
    <source>
        <dbReference type="SAM" id="MobiDB-lite"/>
    </source>
</evidence>
<feature type="region of interest" description="Disordered" evidence="1">
    <location>
        <begin position="264"/>
        <end position="299"/>
    </location>
</feature>
<proteinExistence type="predicted"/>
<sequence>MERRVDKLEAIDRRVTKLQASKAAYRHYSSNYDIVPYQQPTRFRPRHEQPPGWPPPQRSPPSCWPAQRRRHASERQQQTHAYRQQHEPVVAHMEPLNRFSNSPAATTQSRSCHEQPTVVLQPLLSPTSLQRSPIPPMASAVVPPPSSHLPSTRLTTQLVSCEEMHLGVEGDSQVLNQGDLQLNGMKLVDEELCYETELIIPIHHSSSLDQELDAHHKTEENSSLNWMCSFLDEVDESKSSLLNDNHDKATCDNDEFTEMECHSVKISDESDLQGDSSQQMYLDSDDDYEDDRVDGEGRRSHNITTAELPWLKVLVQRFMEDKQFGGRRTDADVGSRCMIRSLLQVPAIKDDFVKTKAREDRDGVEMMVILFQVAFDPGGDVSMLVLSKN</sequence>
<dbReference type="Pfam" id="PF07891">
    <property type="entry name" value="DUF1666"/>
    <property type="match status" value="1"/>
</dbReference>
<comment type="caution">
    <text evidence="2">The sequence shown here is derived from an EMBL/GenBank/DDBJ whole genome shotgun (WGS) entry which is preliminary data.</text>
</comment>
<dbReference type="Proteomes" id="UP000298416">
    <property type="component" value="Unassembled WGS sequence"/>
</dbReference>
<dbReference type="PANTHER" id="PTHR46741:SF4">
    <property type="entry name" value="FINGER FYVE DOMAIN PROTEIN, PUTATIVE (DUF1666)-RELATED"/>
    <property type="match status" value="1"/>
</dbReference>
<organism evidence="2">
    <name type="scientific">Salvia splendens</name>
    <name type="common">Scarlet sage</name>
    <dbReference type="NCBI Taxonomy" id="180675"/>
    <lineage>
        <taxon>Eukaryota</taxon>
        <taxon>Viridiplantae</taxon>
        <taxon>Streptophyta</taxon>
        <taxon>Embryophyta</taxon>
        <taxon>Tracheophyta</taxon>
        <taxon>Spermatophyta</taxon>
        <taxon>Magnoliopsida</taxon>
        <taxon>eudicotyledons</taxon>
        <taxon>Gunneridae</taxon>
        <taxon>Pentapetalae</taxon>
        <taxon>asterids</taxon>
        <taxon>lamiids</taxon>
        <taxon>Lamiales</taxon>
        <taxon>Lamiaceae</taxon>
        <taxon>Nepetoideae</taxon>
        <taxon>Mentheae</taxon>
        <taxon>Salviinae</taxon>
        <taxon>Salvia</taxon>
        <taxon>Salvia subgen. Calosphace</taxon>
        <taxon>core Calosphace</taxon>
    </lineage>
</organism>
<reference evidence="2" key="1">
    <citation type="submission" date="2018-01" db="EMBL/GenBank/DDBJ databases">
        <authorList>
            <person name="Mao J.F."/>
        </authorList>
    </citation>
    <scope>NUCLEOTIDE SEQUENCE</scope>
    <source>
        <strain evidence="2">Huo1</strain>
        <tissue evidence="2">Leaf</tissue>
    </source>
</reference>
<dbReference type="EMBL" id="PNBA02000012">
    <property type="protein sequence ID" value="KAG6406336.1"/>
    <property type="molecule type" value="Genomic_DNA"/>
</dbReference>
<dbReference type="InterPro" id="IPR012870">
    <property type="entry name" value="DUF1666"/>
</dbReference>
<feature type="compositionally biased region" description="Pro residues" evidence="1">
    <location>
        <begin position="51"/>
        <end position="63"/>
    </location>
</feature>
<accession>A0A8X8X6M4</accession>
<feature type="compositionally biased region" description="Acidic residues" evidence="1">
    <location>
        <begin position="283"/>
        <end position="293"/>
    </location>
</feature>
<evidence type="ECO:0000313" key="3">
    <source>
        <dbReference type="Proteomes" id="UP000298416"/>
    </source>
</evidence>
<dbReference type="PANTHER" id="PTHR46741">
    <property type="entry name" value="OS09G0413600 PROTEIN"/>
    <property type="match status" value="1"/>
</dbReference>
<evidence type="ECO:0000313" key="2">
    <source>
        <dbReference type="EMBL" id="KAG6406336.1"/>
    </source>
</evidence>
<reference evidence="2" key="2">
    <citation type="submission" date="2020-08" db="EMBL/GenBank/DDBJ databases">
        <title>Plant Genome Project.</title>
        <authorList>
            <person name="Zhang R.-G."/>
        </authorList>
    </citation>
    <scope>NUCLEOTIDE SEQUENCE</scope>
    <source>
        <strain evidence="2">Huo1</strain>
        <tissue evidence="2">Leaf</tissue>
    </source>
</reference>
<gene>
    <name evidence="2" type="ORF">SASPL_133936</name>
</gene>
<feature type="region of interest" description="Disordered" evidence="1">
    <location>
        <begin position="36"/>
        <end position="84"/>
    </location>
</feature>
<dbReference type="AlphaFoldDB" id="A0A8X8X6M4"/>
<protein>
    <submittedName>
        <fullName evidence="2">Uncharacterized protein</fullName>
    </submittedName>
</protein>